<evidence type="ECO:0008006" key="3">
    <source>
        <dbReference type="Google" id="ProtNLM"/>
    </source>
</evidence>
<dbReference type="Gene3D" id="1.10.510.10">
    <property type="entry name" value="Transferase(Phosphotransferase) domain 1"/>
    <property type="match status" value="1"/>
</dbReference>
<organism evidence="1 2">
    <name type="scientific">Mycoemilia scoparia</name>
    <dbReference type="NCBI Taxonomy" id="417184"/>
    <lineage>
        <taxon>Eukaryota</taxon>
        <taxon>Fungi</taxon>
        <taxon>Fungi incertae sedis</taxon>
        <taxon>Zoopagomycota</taxon>
        <taxon>Kickxellomycotina</taxon>
        <taxon>Kickxellomycetes</taxon>
        <taxon>Kickxellales</taxon>
        <taxon>Kickxellaceae</taxon>
        <taxon>Mycoemilia</taxon>
    </lineage>
</organism>
<evidence type="ECO:0000313" key="2">
    <source>
        <dbReference type="Proteomes" id="UP001150538"/>
    </source>
</evidence>
<proteinExistence type="predicted"/>
<dbReference type="EMBL" id="JANBPU010000162">
    <property type="protein sequence ID" value="KAJ1915123.1"/>
    <property type="molecule type" value="Genomic_DNA"/>
</dbReference>
<name>A0A9W8DMS9_9FUNG</name>
<comment type="caution">
    <text evidence="1">The sequence shown here is derived from an EMBL/GenBank/DDBJ whole genome shotgun (WGS) entry which is preliminary data.</text>
</comment>
<dbReference type="SUPFAM" id="SSF56112">
    <property type="entry name" value="Protein kinase-like (PK-like)"/>
    <property type="match status" value="1"/>
</dbReference>
<sequence length="443" mass="49889">MAVLPKKKEIDKLSNFLDGHIYHANTQFVLSRCNLKERFCQLEGPLAIIANKALAKLFLIDCEFWKIHAETIKVCPEKRAEMLFKCIADVTKCIIEQTEHRDFKHTASWSTVSSYAFPPNTSDILPHGFLCNEANSNTKWENCHSCLLIRSEPTPPTKATWAIVGAYVQRMWSPQPRDFILNLVIVDNKLYIAYCDRGACVFHSLIGPAIPNDRSEMEQILDSLMMLAFTMILSSKDLGFILGDPLVPETKILINNSGGFRLSMRSHLVADVPAGLAIFTQPTLKQCPNCIQCKDSWVFALKTSSPIMIESFGSARDFILKVSSKPYMEGEYTEIDVLNRLAGLHVPSTPVMYYGKKIVEYGGHTHDVIMLPNYGVPIDDYFKHHMSGSIVRSVIQQTTSAILELSTHHILHRNIAPEHVLLRYDAANKLHVATIVSWSNAQI</sequence>
<reference evidence="1" key="1">
    <citation type="submission" date="2022-07" db="EMBL/GenBank/DDBJ databases">
        <title>Phylogenomic reconstructions and comparative analyses of Kickxellomycotina fungi.</title>
        <authorList>
            <person name="Reynolds N.K."/>
            <person name="Stajich J.E."/>
            <person name="Barry K."/>
            <person name="Grigoriev I.V."/>
            <person name="Crous P."/>
            <person name="Smith M.E."/>
        </authorList>
    </citation>
    <scope>NUCLEOTIDE SEQUENCE</scope>
    <source>
        <strain evidence="1">NBRC 100468</strain>
    </source>
</reference>
<dbReference type="Proteomes" id="UP001150538">
    <property type="component" value="Unassembled WGS sequence"/>
</dbReference>
<accession>A0A9W8DMS9</accession>
<keyword evidence="2" id="KW-1185">Reference proteome</keyword>
<dbReference type="InterPro" id="IPR011009">
    <property type="entry name" value="Kinase-like_dom_sf"/>
</dbReference>
<dbReference type="AlphaFoldDB" id="A0A9W8DMS9"/>
<protein>
    <recommendedName>
        <fullName evidence="3">Protein kinase domain-containing protein</fullName>
    </recommendedName>
</protein>
<evidence type="ECO:0000313" key="1">
    <source>
        <dbReference type="EMBL" id="KAJ1915123.1"/>
    </source>
</evidence>
<gene>
    <name evidence="1" type="ORF">H4219_004489</name>
</gene>